<evidence type="ECO:0000259" key="2">
    <source>
        <dbReference type="Pfam" id="PF12680"/>
    </source>
</evidence>
<dbReference type="InterPro" id="IPR037401">
    <property type="entry name" value="SnoaL-like"/>
</dbReference>
<gene>
    <name evidence="3" type="ORF">TPA0910_77960</name>
</gene>
<accession>A0ABQ3UCL3</accession>
<feature type="compositionally biased region" description="Polar residues" evidence="1">
    <location>
        <begin position="153"/>
        <end position="168"/>
    </location>
</feature>
<keyword evidence="4" id="KW-1185">Reference proteome</keyword>
<evidence type="ECO:0000313" key="3">
    <source>
        <dbReference type="EMBL" id="GHJ33363.1"/>
    </source>
</evidence>
<evidence type="ECO:0000256" key="1">
    <source>
        <dbReference type="SAM" id="MobiDB-lite"/>
    </source>
</evidence>
<dbReference type="Gene3D" id="3.10.450.50">
    <property type="match status" value="1"/>
</dbReference>
<feature type="domain" description="SnoaL-like" evidence="2">
    <location>
        <begin position="13"/>
        <end position="109"/>
    </location>
</feature>
<reference evidence="3" key="1">
    <citation type="submission" date="2024-05" db="EMBL/GenBank/DDBJ databases">
        <title>Whole genome shotgun sequence of Streptomyces hygroscopicus NBRC 113678.</title>
        <authorList>
            <person name="Komaki H."/>
            <person name="Tamura T."/>
        </authorList>
    </citation>
    <scope>NUCLEOTIDE SEQUENCE</scope>
    <source>
        <strain evidence="3">N11-34</strain>
    </source>
</reference>
<proteinExistence type="predicted"/>
<dbReference type="Pfam" id="PF12680">
    <property type="entry name" value="SnoaL_2"/>
    <property type="match status" value="1"/>
</dbReference>
<name>A0ABQ3UCL3_STRHY</name>
<dbReference type="EMBL" id="BNEK01000005">
    <property type="protein sequence ID" value="GHJ33363.1"/>
    <property type="molecule type" value="Genomic_DNA"/>
</dbReference>
<dbReference type="SUPFAM" id="SSF54427">
    <property type="entry name" value="NTF2-like"/>
    <property type="match status" value="1"/>
</dbReference>
<sequence>MADEATLKRMALEYARRMNAGDVEAVLELFSDDIVFEDPVGAPPLIGKDALREHIAWSIACQVHETPGRPVTSMDGRRVVVPTTVTVYAPAKLTFSIIGVIELGDDGLVHHAQAFWGITDTTVGDGPELTGVAHFMAVTQNLAKMVQAKSGPRPTQQAVSGEGTTAQP</sequence>
<feature type="region of interest" description="Disordered" evidence="1">
    <location>
        <begin position="147"/>
        <end position="168"/>
    </location>
</feature>
<comment type="caution">
    <text evidence="3">The sequence shown here is derived from an EMBL/GenBank/DDBJ whole genome shotgun (WGS) entry which is preliminary data.</text>
</comment>
<evidence type="ECO:0000313" key="4">
    <source>
        <dbReference type="Proteomes" id="UP001054854"/>
    </source>
</evidence>
<dbReference type="Proteomes" id="UP001054854">
    <property type="component" value="Unassembled WGS sequence"/>
</dbReference>
<organism evidence="3 4">
    <name type="scientific">Streptomyces hygroscopicus</name>
    <dbReference type="NCBI Taxonomy" id="1912"/>
    <lineage>
        <taxon>Bacteria</taxon>
        <taxon>Bacillati</taxon>
        <taxon>Actinomycetota</taxon>
        <taxon>Actinomycetes</taxon>
        <taxon>Kitasatosporales</taxon>
        <taxon>Streptomycetaceae</taxon>
        <taxon>Streptomyces</taxon>
        <taxon>Streptomyces violaceusniger group</taxon>
    </lineage>
</organism>
<dbReference type="InterPro" id="IPR032710">
    <property type="entry name" value="NTF2-like_dom_sf"/>
</dbReference>
<protein>
    <recommendedName>
        <fullName evidence="2">SnoaL-like domain-containing protein</fullName>
    </recommendedName>
</protein>
<dbReference type="RefSeq" id="WP_060954496.1">
    <property type="nucleotide sequence ID" value="NZ_BNEK01000005.1"/>
</dbReference>